<evidence type="ECO:0000313" key="2">
    <source>
        <dbReference type="Proteomes" id="UP000034889"/>
    </source>
</evidence>
<name>A0A0G1N3J6_9BACT</name>
<sequence>MIIYLSILGLSLIGIFILTREYFREVKLIPEVELKLRLKANQSLRNKAWENFVYPAYLKIKNNSLPILLKSSGYVIHRARISVSKLETKLKHTADTIDGKAINLDISQRSEYWKNLNGNKNGKKENYEK</sequence>
<protein>
    <submittedName>
        <fullName evidence="1">Uncharacterized protein</fullName>
    </submittedName>
</protein>
<gene>
    <name evidence="1" type="ORF">UW74_C0015G0001</name>
</gene>
<dbReference type="EMBL" id="LCJM01000015">
    <property type="protein sequence ID" value="KKT78784.1"/>
    <property type="molecule type" value="Genomic_DNA"/>
</dbReference>
<organism evidence="1 2">
    <name type="scientific">Candidatus Giovannonibacteria bacterium GW2011_GWC2_44_8</name>
    <dbReference type="NCBI Taxonomy" id="1618657"/>
    <lineage>
        <taxon>Bacteria</taxon>
        <taxon>Candidatus Giovannoniibacteriota</taxon>
    </lineage>
</organism>
<dbReference type="AlphaFoldDB" id="A0A0G1N3J6"/>
<dbReference type="Proteomes" id="UP000034889">
    <property type="component" value="Unassembled WGS sequence"/>
</dbReference>
<reference evidence="1 2" key="1">
    <citation type="journal article" date="2015" name="Nature">
        <title>rRNA introns, odd ribosomes, and small enigmatic genomes across a large radiation of phyla.</title>
        <authorList>
            <person name="Brown C.T."/>
            <person name="Hug L.A."/>
            <person name="Thomas B.C."/>
            <person name="Sharon I."/>
            <person name="Castelle C.J."/>
            <person name="Singh A."/>
            <person name="Wilkins M.J."/>
            <person name="Williams K.H."/>
            <person name="Banfield J.F."/>
        </authorList>
    </citation>
    <scope>NUCLEOTIDE SEQUENCE [LARGE SCALE GENOMIC DNA]</scope>
</reference>
<proteinExistence type="predicted"/>
<evidence type="ECO:0000313" key="1">
    <source>
        <dbReference type="EMBL" id="KKT78784.1"/>
    </source>
</evidence>
<comment type="caution">
    <text evidence="1">The sequence shown here is derived from an EMBL/GenBank/DDBJ whole genome shotgun (WGS) entry which is preliminary data.</text>
</comment>
<accession>A0A0G1N3J6</accession>